<dbReference type="AlphaFoldDB" id="A0A2K3DL40"/>
<dbReference type="PANTHER" id="PTHR14211">
    <property type="entry name" value="GLIOMA SUPPRESSOR CANDIDATE REGION GENE 2"/>
    <property type="match status" value="1"/>
</dbReference>
<dbReference type="ExpressionAtlas" id="A0A2K3DL40">
    <property type="expression patterns" value="baseline and differential"/>
</dbReference>
<protein>
    <recommendedName>
        <fullName evidence="4">Ribosome biogenesis protein NOP53</fullName>
    </recommendedName>
</protein>
<dbReference type="Gramene" id="PNW81249">
    <property type="protein sequence ID" value="PNW81249"/>
    <property type="gene ID" value="CHLRE_07g348250v5"/>
</dbReference>
<keyword evidence="9" id="KW-1185">Reference proteome</keyword>
<dbReference type="KEGG" id="cre:CHLRE_07g348250v5"/>
<feature type="compositionally biased region" description="Acidic residues" evidence="7">
    <location>
        <begin position="332"/>
        <end position="343"/>
    </location>
</feature>
<sequence>MAPPAKSRKGKKAWRKNIDATEVEEFLTEQTYQQRRGPAAKELKDDQLFFVDTSADVDGATAVAEGKRPAKRRREEAAAKPLKSQLIIGQAHKAKPVSLAPPQRKPTPASAAAVAELVAASAAAATSGKKAAAQQVKTARAIAAAAAKAKAGGAKRHPLDLWADDEGADDSDGGAAAPGPGSRALALAGSDAKQQQQQNGGRIEKKKGTTQRGAKGGASGSSGSVALTTVRKAMGPSAPALRRSKSPPPLPVAARKVLGSKAASGPRAVAPDLPGCSFNPDHEQHQDALAVLVAAELKKELTRELRPEAPPEEVEAEEGGRVLTELERLQVEVDEEEDDEEEGGAAAGGEEQQDPNAIAIEEEEEQEEEGGSGSGEEEEGGEGGAAAAARAKKKQQEKKTKKDRNKEARRKALEAQLSGRKALRAQRRELQTLRDVEQELAATEEERELKRQRLAALRAEKAAVEPPRLGKLRFEAPAVAVLTSDQKTGSLRQVVPCSMLAADRFKSLQQRGLVEPRKPQPFKERRRKVQYEKGGRFEKAEALSTEVREMGRVNKKARRAAVKSAAAGGGDDDWL</sequence>
<evidence type="ECO:0000256" key="5">
    <source>
        <dbReference type="ARBA" id="ARBA00022517"/>
    </source>
</evidence>
<evidence type="ECO:0000256" key="1">
    <source>
        <dbReference type="ARBA" id="ARBA00004604"/>
    </source>
</evidence>
<dbReference type="RefSeq" id="XP_042923074.1">
    <property type="nucleotide sequence ID" value="XM_043064506.1"/>
</dbReference>
<feature type="compositionally biased region" description="Basic and acidic residues" evidence="7">
    <location>
        <begin position="397"/>
        <end position="413"/>
    </location>
</feature>
<comment type="subcellular location">
    <subcellularLocation>
        <location evidence="1">Nucleus</location>
        <location evidence="1">Nucleolus</location>
    </subcellularLocation>
    <subcellularLocation>
        <location evidence="2">Nucleus</location>
        <location evidence="2">Nucleoplasm</location>
    </subcellularLocation>
</comment>
<proteinExistence type="inferred from homology"/>
<keyword evidence="6" id="KW-0539">Nucleus</keyword>
<evidence type="ECO:0000256" key="7">
    <source>
        <dbReference type="SAM" id="MobiDB-lite"/>
    </source>
</evidence>
<feature type="region of interest" description="Disordered" evidence="7">
    <location>
        <begin position="302"/>
        <end position="425"/>
    </location>
</feature>
<feature type="region of interest" description="Disordered" evidence="7">
    <location>
        <begin position="63"/>
        <end position="110"/>
    </location>
</feature>
<dbReference type="PANTHER" id="PTHR14211:SF7">
    <property type="entry name" value="RIBOSOME BIOGENESIS PROTEIN NOP53"/>
    <property type="match status" value="1"/>
</dbReference>
<dbReference type="InParanoid" id="A0A2K3DL40"/>
<evidence type="ECO:0000256" key="4">
    <source>
        <dbReference type="ARBA" id="ARBA00018339"/>
    </source>
</evidence>
<dbReference type="FunCoup" id="A0A2K3DL40">
    <property type="interactions" value="1643"/>
</dbReference>
<dbReference type="GO" id="GO:0005654">
    <property type="term" value="C:nucleoplasm"/>
    <property type="evidence" value="ECO:0007669"/>
    <property type="project" value="UniProtKB-SubCell"/>
</dbReference>
<evidence type="ECO:0000256" key="2">
    <source>
        <dbReference type="ARBA" id="ARBA00004642"/>
    </source>
</evidence>
<dbReference type="EMBL" id="CM008968">
    <property type="protein sequence ID" value="PNW81249.1"/>
    <property type="molecule type" value="Genomic_DNA"/>
</dbReference>
<feature type="compositionally biased region" description="Acidic residues" evidence="7">
    <location>
        <begin position="360"/>
        <end position="381"/>
    </location>
</feature>
<dbReference type="STRING" id="3055.A0A2K3DL40"/>
<reference evidence="8 9" key="1">
    <citation type="journal article" date="2007" name="Science">
        <title>The Chlamydomonas genome reveals the evolution of key animal and plant functions.</title>
        <authorList>
            <person name="Merchant S.S."/>
            <person name="Prochnik S.E."/>
            <person name="Vallon O."/>
            <person name="Harris E.H."/>
            <person name="Karpowicz S.J."/>
            <person name="Witman G.B."/>
            <person name="Terry A."/>
            <person name="Salamov A."/>
            <person name="Fritz-Laylin L.K."/>
            <person name="Marechal-Drouard L."/>
            <person name="Marshall W.F."/>
            <person name="Qu L.H."/>
            <person name="Nelson D.R."/>
            <person name="Sanderfoot A.A."/>
            <person name="Spalding M.H."/>
            <person name="Kapitonov V.V."/>
            <person name="Ren Q."/>
            <person name="Ferris P."/>
            <person name="Lindquist E."/>
            <person name="Shapiro H."/>
            <person name="Lucas S.M."/>
            <person name="Grimwood J."/>
            <person name="Schmutz J."/>
            <person name="Cardol P."/>
            <person name="Cerutti H."/>
            <person name="Chanfreau G."/>
            <person name="Chen C.L."/>
            <person name="Cognat V."/>
            <person name="Croft M.T."/>
            <person name="Dent R."/>
            <person name="Dutcher S."/>
            <person name="Fernandez E."/>
            <person name="Fukuzawa H."/>
            <person name="Gonzalez-Ballester D."/>
            <person name="Gonzalez-Halphen D."/>
            <person name="Hallmann A."/>
            <person name="Hanikenne M."/>
            <person name="Hippler M."/>
            <person name="Inwood W."/>
            <person name="Jabbari K."/>
            <person name="Kalanon M."/>
            <person name="Kuras R."/>
            <person name="Lefebvre P.A."/>
            <person name="Lemaire S.D."/>
            <person name="Lobanov A.V."/>
            <person name="Lohr M."/>
            <person name="Manuell A."/>
            <person name="Meier I."/>
            <person name="Mets L."/>
            <person name="Mittag M."/>
            <person name="Mittelmeier T."/>
            <person name="Moroney J.V."/>
            <person name="Moseley J."/>
            <person name="Napoli C."/>
            <person name="Nedelcu A.M."/>
            <person name="Niyogi K."/>
            <person name="Novoselov S.V."/>
            <person name="Paulsen I.T."/>
            <person name="Pazour G."/>
            <person name="Purton S."/>
            <person name="Ral J.P."/>
            <person name="Riano-Pachon D.M."/>
            <person name="Riekhof W."/>
            <person name="Rymarquis L."/>
            <person name="Schroda M."/>
            <person name="Stern D."/>
            <person name="Umen J."/>
            <person name="Willows R."/>
            <person name="Wilson N."/>
            <person name="Zimmer S.L."/>
            <person name="Allmer J."/>
            <person name="Balk J."/>
            <person name="Bisova K."/>
            <person name="Chen C.J."/>
            <person name="Elias M."/>
            <person name="Gendler K."/>
            <person name="Hauser C."/>
            <person name="Lamb M.R."/>
            <person name="Ledford H."/>
            <person name="Long J.C."/>
            <person name="Minagawa J."/>
            <person name="Page M.D."/>
            <person name="Pan J."/>
            <person name="Pootakham W."/>
            <person name="Roje S."/>
            <person name="Rose A."/>
            <person name="Stahlberg E."/>
            <person name="Terauchi A.M."/>
            <person name="Yang P."/>
            <person name="Ball S."/>
            <person name="Bowler C."/>
            <person name="Dieckmann C.L."/>
            <person name="Gladyshev V.N."/>
            <person name="Green P."/>
            <person name="Jorgensen R."/>
            <person name="Mayfield S."/>
            <person name="Mueller-Roeber B."/>
            <person name="Rajamani S."/>
            <person name="Sayre R.T."/>
            <person name="Brokstein P."/>
            <person name="Dubchak I."/>
            <person name="Goodstein D."/>
            <person name="Hornick L."/>
            <person name="Huang Y.W."/>
            <person name="Jhaveri J."/>
            <person name="Luo Y."/>
            <person name="Martinez D."/>
            <person name="Ngau W.C."/>
            <person name="Otillar B."/>
            <person name="Poliakov A."/>
            <person name="Porter A."/>
            <person name="Szajkowski L."/>
            <person name="Werner G."/>
            <person name="Zhou K."/>
            <person name="Grigoriev I.V."/>
            <person name="Rokhsar D.S."/>
            <person name="Grossman A.R."/>
        </authorList>
    </citation>
    <scope>NUCLEOTIDE SEQUENCE [LARGE SCALE GENOMIC DNA]</scope>
    <source>
        <strain evidence="9">CC-503</strain>
    </source>
</reference>
<feature type="compositionally biased region" description="Low complexity" evidence="7">
    <location>
        <begin position="124"/>
        <end position="152"/>
    </location>
</feature>
<comment type="similarity">
    <text evidence="3">Belongs to the NOP53 family.</text>
</comment>
<feature type="region of interest" description="Disordered" evidence="7">
    <location>
        <begin position="124"/>
        <end position="282"/>
    </location>
</feature>
<dbReference type="GO" id="GO:0000027">
    <property type="term" value="P:ribosomal large subunit assembly"/>
    <property type="evidence" value="ECO:0000318"/>
    <property type="project" value="GO_Central"/>
</dbReference>
<name>A0A2K3DL40_CHLRE</name>
<keyword evidence="5" id="KW-0690">Ribosome biogenesis</keyword>
<dbReference type="Pfam" id="PF07767">
    <property type="entry name" value="Nop53"/>
    <property type="match status" value="1"/>
</dbReference>
<evidence type="ECO:0000313" key="8">
    <source>
        <dbReference type="EMBL" id="PNW81249.1"/>
    </source>
</evidence>
<feature type="compositionally biased region" description="Low complexity" evidence="7">
    <location>
        <begin position="173"/>
        <end position="189"/>
    </location>
</feature>
<dbReference type="InterPro" id="IPR011687">
    <property type="entry name" value="Nop53/GLTSCR2"/>
</dbReference>
<feature type="compositionally biased region" description="Basic and acidic residues" evidence="7">
    <location>
        <begin position="318"/>
        <end position="331"/>
    </location>
</feature>
<dbReference type="GO" id="GO:0008097">
    <property type="term" value="F:5S rRNA binding"/>
    <property type="evidence" value="ECO:0000318"/>
    <property type="project" value="GO_Central"/>
</dbReference>
<organism evidence="8 9">
    <name type="scientific">Chlamydomonas reinhardtii</name>
    <name type="common">Chlamydomonas smithii</name>
    <dbReference type="NCBI Taxonomy" id="3055"/>
    <lineage>
        <taxon>Eukaryota</taxon>
        <taxon>Viridiplantae</taxon>
        <taxon>Chlorophyta</taxon>
        <taxon>core chlorophytes</taxon>
        <taxon>Chlorophyceae</taxon>
        <taxon>CS clade</taxon>
        <taxon>Chlamydomonadales</taxon>
        <taxon>Chlamydomonadaceae</taxon>
        <taxon>Chlamydomonas</taxon>
    </lineage>
</organism>
<dbReference type="GO" id="GO:0006364">
    <property type="term" value="P:rRNA processing"/>
    <property type="evidence" value="ECO:0000318"/>
    <property type="project" value="GO_Central"/>
</dbReference>
<dbReference type="Proteomes" id="UP000006906">
    <property type="component" value="Chromosome 7"/>
</dbReference>
<evidence type="ECO:0000256" key="6">
    <source>
        <dbReference type="ARBA" id="ARBA00023242"/>
    </source>
</evidence>
<feature type="compositionally biased region" description="Acidic residues" evidence="7">
    <location>
        <begin position="162"/>
        <end position="172"/>
    </location>
</feature>
<evidence type="ECO:0000313" key="9">
    <source>
        <dbReference type="Proteomes" id="UP000006906"/>
    </source>
</evidence>
<dbReference type="OrthoDB" id="5072at2759"/>
<evidence type="ECO:0000256" key="3">
    <source>
        <dbReference type="ARBA" id="ARBA00008838"/>
    </source>
</evidence>
<dbReference type="PIRSF" id="PIRSF017302">
    <property type="entry name" value="Gltscr2"/>
    <property type="match status" value="1"/>
</dbReference>
<gene>
    <name evidence="8" type="ORF">CHLRE_07g348250v5</name>
</gene>
<dbReference type="GeneID" id="5718156"/>
<dbReference type="GO" id="GO:0005730">
    <property type="term" value="C:nucleolus"/>
    <property type="evidence" value="ECO:0000318"/>
    <property type="project" value="GO_Central"/>
</dbReference>
<accession>A0A2K3DL40</accession>
<feature type="compositionally biased region" description="Basic and acidic residues" evidence="7">
    <location>
        <begin position="65"/>
        <end position="78"/>
    </location>
</feature>
<dbReference type="OMA" id="SKKQKWR"/>